<protein>
    <submittedName>
        <fullName evidence="2">Cellulose biosynthesis protein BcsN</fullName>
    </submittedName>
</protein>
<dbReference type="STRING" id="1036779.SAMN04515666_103160"/>
<gene>
    <name evidence="2" type="ORF">SAMN04515666_103160</name>
</gene>
<feature type="region of interest" description="Disordered" evidence="1">
    <location>
        <begin position="230"/>
        <end position="306"/>
    </location>
</feature>
<evidence type="ECO:0000313" key="2">
    <source>
        <dbReference type="EMBL" id="SEL23322.1"/>
    </source>
</evidence>
<accession>A0A1H7NIC0</accession>
<organism evidence="2 3">
    <name type="scientific">Bosea lupini</name>
    <dbReference type="NCBI Taxonomy" id="1036779"/>
    <lineage>
        <taxon>Bacteria</taxon>
        <taxon>Pseudomonadati</taxon>
        <taxon>Pseudomonadota</taxon>
        <taxon>Alphaproteobacteria</taxon>
        <taxon>Hyphomicrobiales</taxon>
        <taxon>Boseaceae</taxon>
        <taxon>Bosea</taxon>
    </lineage>
</organism>
<proteinExistence type="predicted"/>
<name>A0A1H7NIC0_9HYPH</name>
<evidence type="ECO:0000256" key="1">
    <source>
        <dbReference type="SAM" id="MobiDB-lite"/>
    </source>
</evidence>
<dbReference type="Pfam" id="PF17038">
    <property type="entry name" value="CBP_BcsN"/>
    <property type="match status" value="1"/>
</dbReference>
<dbReference type="OrthoDB" id="7948789at2"/>
<dbReference type="Proteomes" id="UP000199664">
    <property type="component" value="Unassembled WGS sequence"/>
</dbReference>
<feature type="compositionally biased region" description="Low complexity" evidence="1">
    <location>
        <begin position="230"/>
        <end position="248"/>
    </location>
</feature>
<sequence length="306" mass="32237">MNVAGQGPAIRSARRHPPRKRAAISVATVGLCLAIAGCGEQRLADSELVTATRSLSVDPGRAMIVLPPGSQPVIGITQRSYENAIAQTISLATRGQTPGENRIEVAFFTAADLPDSAGVEGNLLKLPGIDDFSVAQDMEERLPGVAMAPSAVFVQNKYGPFSYAFGRGTGGEACLYAWQRIADGDSIFRPKSGAVSVRMRICDPKASEAALLRLAYDYSLNASLRRSGWGPAGDAPAPAPGLGQAGAPIYPLPQASTDDTPAPRQVARPRPARQPRIESERLPETQPVPDRPLAGYPTVPPPPTTP</sequence>
<keyword evidence="3" id="KW-1185">Reference proteome</keyword>
<dbReference type="AlphaFoldDB" id="A0A1H7NIC0"/>
<dbReference type="InterPro" id="IPR031482">
    <property type="entry name" value="CBP_BcsN"/>
</dbReference>
<reference evidence="3" key="1">
    <citation type="submission" date="2016-10" db="EMBL/GenBank/DDBJ databases">
        <authorList>
            <person name="Varghese N."/>
            <person name="Submissions S."/>
        </authorList>
    </citation>
    <scope>NUCLEOTIDE SEQUENCE [LARGE SCALE GENOMIC DNA]</scope>
    <source>
        <strain evidence="3">LMG 26383,CCUG 61248,R- 45681</strain>
    </source>
</reference>
<evidence type="ECO:0000313" key="3">
    <source>
        <dbReference type="Proteomes" id="UP000199664"/>
    </source>
</evidence>
<dbReference type="EMBL" id="FOAN01000003">
    <property type="protein sequence ID" value="SEL23322.1"/>
    <property type="molecule type" value="Genomic_DNA"/>
</dbReference>